<evidence type="ECO:0000313" key="8">
    <source>
        <dbReference type="EMBL" id="ABE56344.1"/>
    </source>
</evidence>
<gene>
    <name evidence="8" type="ordered locus">Sden_3066</name>
</gene>
<comment type="subcellular location">
    <subcellularLocation>
        <location evidence="1">Membrane</location>
    </subcellularLocation>
</comment>
<dbReference type="eggNOG" id="COG0840">
    <property type="taxonomic scope" value="Bacteria"/>
</dbReference>
<proteinExistence type="inferred from homology"/>
<feature type="domain" description="Methyl-accepting transducer" evidence="6">
    <location>
        <begin position="206"/>
        <end position="442"/>
    </location>
</feature>
<keyword evidence="2 4" id="KW-0807">Transducer</keyword>
<evidence type="ECO:0000256" key="4">
    <source>
        <dbReference type="PROSITE-ProRule" id="PRU00284"/>
    </source>
</evidence>
<protein>
    <submittedName>
        <fullName evidence="8">Chemotaxis sensory transducer</fullName>
    </submittedName>
</protein>
<dbReference type="PROSITE" id="PS50111">
    <property type="entry name" value="CHEMOTAXIS_TRANSDUC_2"/>
    <property type="match status" value="1"/>
</dbReference>
<dbReference type="AlphaFoldDB" id="Q12JN2"/>
<feature type="domain" description="HAMP" evidence="7">
    <location>
        <begin position="159"/>
        <end position="201"/>
    </location>
</feature>
<dbReference type="Proteomes" id="UP000001982">
    <property type="component" value="Chromosome"/>
</dbReference>
<dbReference type="SMART" id="SM00283">
    <property type="entry name" value="MA"/>
    <property type="match status" value="1"/>
</dbReference>
<dbReference type="Pfam" id="PF00672">
    <property type="entry name" value="HAMP"/>
    <property type="match status" value="1"/>
</dbReference>
<dbReference type="OrthoDB" id="6757190at2"/>
<keyword evidence="5" id="KW-1133">Transmembrane helix</keyword>
<dbReference type="KEGG" id="sdn:Sden_3066"/>
<name>Q12JN2_SHEDO</name>
<comment type="similarity">
    <text evidence="3">Belongs to the methyl-accepting chemotaxis (MCP) protein family.</text>
</comment>
<dbReference type="CDD" id="cd11386">
    <property type="entry name" value="MCP_signal"/>
    <property type="match status" value="1"/>
</dbReference>
<evidence type="ECO:0000259" key="6">
    <source>
        <dbReference type="PROSITE" id="PS50111"/>
    </source>
</evidence>
<evidence type="ECO:0000256" key="1">
    <source>
        <dbReference type="ARBA" id="ARBA00004370"/>
    </source>
</evidence>
<keyword evidence="5" id="KW-0472">Membrane</keyword>
<dbReference type="Pfam" id="PF00015">
    <property type="entry name" value="MCPsignal"/>
    <property type="match status" value="1"/>
</dbReference>
<dbReference type="HOGENOM" id="CLU_000445_107_27_6"/>
<evidence type="ECO:0000259" key="7">
    <source>
        <dbReference type="PROSITE" id="PS50885"/>
    </source>
</evidence>
<keyword evidence="9" id="KW-1185">Reference proteome</keyword>
<dbReference type="FunFam" id="1.10.287.950:FF:000001">
    <property type="entry name" value="Methyl-accepting chemotaxis sensory transducer"/>
    <property type="match status" value="1"/>
</dbReference>
<dbReference type="STRING" id="318161.Sden_3066"/>
<dbReference type="CDD" id="cd06225">
    <property type="entry name" value="HAMP"/>
    <property type="match status" value="1"/>
</dbReference>
<dbReference type="InterPro" id="IPR004089">
    <property type="entry name" value="MCPsignal_dom"/>
</dbReference>
<dbReference type="PANTHER" id="PTHR32089">
    <property type="entry name" value="METHYL-ACCEPTING CHEMOTAXIS PROTEIN MCPB"/>
    <property type="match status" value="1"/>
</dbReference>
<dbReference type="GO" id="GO:0006935">
    <property type="term" value="P:chemotaxis"/>
    <property type="evidence" value="ECO:0007669"/>
    <property type="project" value="UniProtKB-ARBA"/>
</dbReference>
<sequence>MKEVDFRTIDRLFIKMSINDKFWSIFSLFMIVLLTLSLGRYQHSINQIEQQSVIALESQLSGMVQALETTGQTDKFAQLGINSTSATSSSRQRNTITAVVKTSSQEYVSQTQGAPNIEADTKQAAFYSLLLSFLWVLPFSLVLYWIATFLGGALWVLWDTTEKIAKGDLSSRLGFHPGRDEFGTIGCALDKAMDTLTELVITVKGSAKTLHTTSTSFANETRQSEEQIDSQYESLDSVATAMEEMTASSLVVSGISQKASKQVEQDSEYIKQSYGRVQKAIGEIQQLSNYIEQTSDSVTTLQLNATKINDVITTINSISEQTNLLALNAAIEAARAGEMGRGFAVVADEVRTLASRTQAATVEIQAMIANLQSETSNISSITQNTVKQAQSSRELISNIGTDVNSITQSSQSIIDMSYQIAASAEEQSTVANEISSELSEIRTKSNTIRDLARQSSHGVVELSQASDKLGKILSNYHTAKTDFKRSID</sequence>
<dbReference type="PANTHER" id="PTHR32089:SF65">
    <property type="entry name" value="CHEMOTAXIS SIGNAL TRANSDUCTION SYSTEM METHYL ACCEPTING SENSORY TRANSDUCER"/>
    <property type="match status" value="1"/>
</dbReference>
<dbReference type="Gene3D" id="1.10.287.950">
    <property type="entry name" value="Methyl-accepting chemotaxis protein"/>
    <property type="match status" value="1"/>
</dbReference>
<feature type="transmembrane region" description="Helical" evidence="5">
    <location>
        <begin position="129"/>
        <end position="158"/>
    </location>
</feature>
<dbReference type="GO" id="GO:0007165">
    <property type="term" value="P:signal transduction"/>
    <property type="evidence" value="ECO:0007669"/>
    <property type="project" value="UniProtKB-KW"/>
</dbReference>
<accession>Q12JN2</accession>
<reference evidence="8 9" key="1">
    <citation type="submission" date="2006-03" db="EMBL/GenBank/DDBJ databases">
        <title>Complete sequence of Shewanella denitrificans OS217.</title>
        <authorList>
            <consortium name="US DOE Joint Genome Institute"/>
            <person name="Copeland A."/>
            <person name="Lucas S."/>
            <person name="Lapidus A."/>
            <person name="Barry K."/>
            <person name="Detter J.C."/>
            <person name="Glavina del Rio T."/>
            <person name="Hammon N."/>
            <person name="Israni S."/>
            <person name="Dalin E."/>
            <person name="Tice H."/>
            <person name="Pitluck S."/>
            <person name="Brettin T."/>
            <person name="Bruce D."/>
            <person name="Han C."/>
            <person name="Tapia R."/>
            <person name="Gilna P."/>
            <person name="Kiss H."/>
            <person name="Schmutz J."/>
            <person name="Larimer F."/>
            <person name="Land M."/>
            <person name="Hauser L."/>
            <person name="Kyrpides N."/>
            <person name="Lykidis A."/>
            <person name="Richardson P."/>
        </authorList>
    </citation>
    <scope>NUCLEOTIDE SEQUENCE [LARGE SCALE GENOMIC DNA]</scope>
    <source>
        <strain evidence="9">OS217 / ATCC BAA-1090 / DSM 15013</strain>
    </source>
</reference>
<dbReference type="InterPro" id="IPR003660">
    <property type="entry name" value="HAMP_dom"/>
</dbReference>
<organism evidence="8 9">
    <name type="scientific">Shewanella denitrificans (strain OS217 / ATCC BAA-1090 / DSM 15013)</name>
    <dbReference type="NCBI Taxonomy" id="318161"/>
    <lineage>
        <taxon>Bacteria</taxon>
        <taxon>Pseudomonadati</taxon>
        <taxon>Pseudomonadota</taxon>
        <taxon>Gammaproteobacteria</taxon>
        <taxon>Alteromonadales</taxon>
        <taxon>Shewanellaceae</taxon>
        <taxon>Shewanella</taxon>
    </lineage>
</organism>
<dbReference type="SUPFAM" id="SSF58104">
    <property type="entry name" value="Methyl-accepting chemotaxis protein (MCP) signaling domain"/>
    <property type="match status" value="1"/>
</dbReference>
<dbReference type="EMBL" id="CP000302">
    <property type="protein sequence ID" value="ABE56344.1"/>
    <property type="molecule type" value="Genomic_DNA"/>
</dbReference>
<evidence type="ECO:0000256" key="3">
    <source>
        <dbReference type="ARBA" id="ARBA00029447"/>
    </source>
</evidence>
<evidence type="ECO:0000313" key="9">
    <source>
        <dbReference type="Proteomes" id="UP000001982"/>
    </source>
</evidence>
<feature type="transmembrane region" description="Helical" evidence="5">
    <location>
        <begin position="22"/>
        <end position="41"/>
    </location>
</feature>
<keyword evidence="5" id="KW-0812">Transmembrane</keyword>
<evidence type="ECO:0000256" key="5">
    <source>
        <dbReference type="SAM" id="Phobius"/>
    </source>
</evidence>
<dbReference type="GO" id="GO:0016020">
    <property type="term" value="C:membrane"/>
    <property type="evidence" value="ECO:0007669"/>
    <property type="project" value="UniProtKB-SubCell"/>
</dbReference>
<evidence type="ECO:0000256" key="2">
    <source>
        <dbReference type="ARBA" id="ARBA00023224"/>
    </source>
</evidence>
<dbReference type="PROSITE" id="PS50885">
    <property type="entry name" value="HAMP"/>
    <property type="match status" value="1"/>
</dbReference>